<dbReference type="HOGENOM" id="CLU_2914057_0_0_0"/>
<keyword evidence="3" id="KW-1185">Reference proteome</keyword>
<name>G2LL63_CHLTF</name>
<dbReference type="KEGG" id="ctm:Cabther_B0742"/>
<dbReference type="Proteomes" id="UP000006791">
    <property type="component" value="Chromosome 2"/>
</dbReference>
<dbReference type="EMBL" id="CP002515">
    <property type="protein sequence ID" value="AEP13739.1"/>
    <property type="molecule type" value="Genomic_DNA"/>
</dbReference>
<dbReference type="AlphaFoldDB" id="G2LL63"/>
<proteinExistence type="predicted"/>
<reference evidence="2 3" key="1">
    <citation type="journal article" date="2012" name="Environ. Microbiol.">
        <title>Complete genome of Candidatus Chloracidobacterium thermophilum, a chlorophyll-based photoheterotroph belonging to the phylum Acidobacteria.</title>
        <authorList>
            <person name="Garcia Costas A.M."/>
            <person name="Liu Z."/>
            <person name="Tomsho L.P."/>
            <person name="Schuster S.C."/>
            <person name="Ward D.M."/>
            <person name="Bryant D.A."/>
        </authorList>
    </citation>
    <scope>NUCLEOTIDE SEQUENCE [LARGE SCALE GENOMIC DNA]</scope>
    <source>
        <strain evidence="2 3">B</strain>
    </source>
</reference>
<evidence type="ECO:0000313" key="2">
    <source>
        <dbReference type="EMBL" id="AEP13739.1"/>
    </source>
</evidence>
<evidence type="ECO:0000313" key="3">
    <source>
        <dbReference type="Proteomes" id="UP000006791"/>
    </source>
</evidence>
<sequence length="61" mass="6325">MSCRAAESVVPSNNRASGGVSGSKRVALSRTAAKVVIAVVESATLPQGSQAWLDFVSFLFL</sequence>
<gene>
    <name evidence="2" type="ordered locus">Cabther_B0742</name>
</gene>
<feature type="region of interest" description="Disordered" evidence="1">
    <location>
        <begin position="1"/>
        <end position="22"/>
    </location>
</feature>
<accession>G2LL63</accession>
<evidence type="ECO:0000256" key="1">
    <source>
        <dbReference type="SAM" id="MobiDB-lite"/>
    </source>
</evidence>
<dbReference type="STRING" id="981222.Cabther_B0742"/>
<organism evidence="2 3">
    <name type="scientific">Chloracidobacterium thermophilum (strain B)</name>
    <dbReference type="NCBI Taxonomy" id="981222"/>
    <lineage>
        <taxon>Bacteria</taxon>
        <taxon>Pseudomonadati</taxon>
        <taxon>Acidobacteriota</taxon>
        <taxon>Terriglobia</taxon>
        <taxon>Terriglobales</taxon>
        <taxon>Acidobacteriaceae</taxon>
        <taxon>Chloracidobacterium</taxon>
    </lineage>
</organism>
<protein>
    <submittedName>
        <fullName evidence="2">Uncharacterized protein</fullName>
    </submittedName>
</protein>